<proteinExistence type="predicted"/>
<dbReference type="Proteomes" id="UP001275932">
    <property type="component" value="Unassembled WGS sequence"/>
</dbReference>
<feature type="signal peptide" evidence="1">
    <location>
        <begin position="1"/>
        <end position="20"/>
    </location>
</feature>
<sequence length="314" mass="36054">MKLKTLMIFLFALPFSLSYAEKITAESYAFPYVLKIDSKDVVSKNSITLSRANFENPNTNRAIKDALFAILNQTENFDNHILDPKDIKKAKSFLKRLGDPKKALITNCVFWNPKSDALAFFKSPESKLRPDMNYFALKLDGGIWKWDVSAKNNLISILSESVRNANPSRSNNEPFYSDIEFIDISNGKNADLPVLKFYKEAQAEFYRLNLPAYAEIMTPKSREVYTAQYLSMTLDEQKDALKEYITYHKKFKFIAKFNEAYVIVFTREKDGKINSYDAAFIIEKDGKFMLANFGQNQGFVADMLISIARRSAEK</sequence>
<dbReference type="RefSeq" id="WP_370397332.1">
    <property type="nucleotide sequence ID" value="NZ_JALBUT010000007.1"/>
</dbReference>
<accession>A0ABU4WH45</accession>
<evidence type="ECO:0000313" key="2">
    <source>
        <dbReference type="EMBL" id="MDX8415879.1"/>
    </source>
</evidence>
<evidence type="ECO:0000313" key="3">
    <source>
        <dbReference type="Proteomes" id="UP001275932"/>
    </source>
</evidence>
<reference evidence="2 3" key="1">
    <citation type="submission" date="2022-03" db="EMBL/GenBank/DDBJ databases">
        <title>Novel taxa within the pig intestine.</title>
        <authorList>
            <person name="Wylensek D."/>
            <person name="Bishof K."/>
            <person name="Afrizal A."/>
            <person name="Clavel T."/>
        </authorList>
    </citation>
    <scope>NUCLEOTIDE SEQUENCE [LARGE SCALE GENOMIC DNA]</scope>
    <source>
        <strain evidence="2 3">CLA-KB-P66</strain>
    </source>
</reference>
<keyword evidence="1" id="KW-0732">Signal</keyword>
<evidence type="ECO:0000256" key="1">
    <source>
        <dbReference type="SAM" id="SignalP"/>
    </source>
</evidence>
<feature type="chain" id="PRO_5045686420" evidence="1">
    <location>
        <begin position="21"/>
        <end position="314"/>
    </location>
</feature>
<gene>
    <name evidence="2" type="ORF">MOX91_06790</name>
</gene>
<protein>
    <submittedName>
        <fullName evidence="2">Uncharacterized protein</fullName>
    </submittedName>
</protein>
<dbReference type="EMBL" id="JALBUT010000007">
    <property type="protein sequence ID" value="MDX8415879.1"/>
    <property type="molecule type" value="Genomic_DNA"/>
</dbReference>
<name>A0ABU4WH45_9BACT</name>
<keyword evidence="3" id="KW-1185">Reference proteome</keyword>
<comment type="caution">
    <text evidence="2">The sequence shown here is derived from an EMBL/GenBank/DDBJ whole genome shotgun (WGS) entry which is preliminary data.</text>
</comment>
<organism evidence="2 3">
    <name type="scientific">Intestinicryptomonas porci</name>
    <dbReference type="NCBI Taxonomy" id="2926320"/>
    <lineage>
        <taxon>Bacteria</taxon>
        <taxon>Pseudomonadati</taxon>
        <taxon>Verrucomicrobiota</taxon>
        <taxon>Opitutia</taxon>
        <taxon>Opitutales</taxon>
        <taxon>Intestinicryptomonaceae</taxon>
        <taxon>Intestinicryptomonas</taxon>
    </lineage>
</organism>